<dbReference type="PIRSF" id="PIRSF000164">
    <property type="entry name" value="DHO_oxidase"/>
    <property type="match status" value="1"/>
</dbReference>
<dbReference type="HOGENOM" id="CLU_036010_0_0_1"/>
<evidence type="ECO:0000256" key="5">
    <source>
        <dbReference type="ARBA" id="ARBA00022975"/>
    </source>
</evidence>
<dbReference type="GO" id="GO:0005737">
    <property type="term" value="C:cytoplasm"/>
    <property type="evidence" value="ECO:0007669"/>
    <property type="project" value="InterPro"/>
</dbReference>
<comment type="cofactor">
    <cofactor evidence="1">
        <name>FMN</name>
        <dbReference type="ChEBI" id="CHEBI:58210"/>
    </cofactor>
</comment>
<dbReference type="UniPathway" id="UPA00070"/>
<dbReference type="InterPro" id="IPR005720">
    <property type="entry name" value="Dihydroorotate_DH_cat"/>
</dbReference>
<organism evidence="9 10">
    <name type="scientific">Phlebiopsis gigantea (strain 11061_1 CR5-6)</name>
    <name type="common">White-rot fungus</name>
    <name type="synonym">Peniophora gigantea</name>
    <dbReference type="NCBI Taxonomy" id="745531"/>
    <lineage>
        <taxon>Eukaryota</taxon>
        <taxon>Fungi</taxon>
        <taxon>Dikarya</taxon>
        <taxon>Basidiomycota</taxon>
        <taxon>Agaricomycotina</taxon>
        <taxon>Agaricomycetes</taxon>
        <taxon>Polyporales</taxon>
        <taxon>Phanerochaetaceae</taxon>
        <taxon>Phlebiopsis</taxon>
    </lineage>
</organism>
<dbReference type="OrthoDB" id="14784at2759"/>
<dbReference type="InterPro" id="IPR013785">
    <property type="entry name" value="Aldolase_TIM"/>
</dbReference>
<dbReference type="SUPFAM" id="SSF51395">
    <property type="entry name" value="FMN-linked oxidoreductases"/>
    <property type="match status" value="1"/>
</dbReference>
<keyword evidence="6" id="KW-0560">Oxidoreductase</keyword>
<dbReference type="InterPro" id="IPR012135">
    <property type="entry name" value="Dihydroorotate_DH_1_2"/>
</dbReference>
<dbReference type="Gene3D" id="2.30.26.10">
    <property type="entry name" value="Dihydroorotate Dehydrogenase A, chain A, domain 2"/>
    <property type="match status" value="1"/>
</dbReference>
<dbReference type="InterPro" id="IPR023359">
    <property type="entry name" value="Dihydro_DH_chainA_dom2"/>
</dbReference>
<dbReference type="GO" id="GO:0004152">
    <property type="term" value="F:dihydroorotate dehydrogenase activity"/>
    <property type="evidence" value="ECO:0007669"/>
    <property type="project" value="InterPro"/>
</dbReference>
<dbReference type="InterPro" id="IPR050074">
    <property type="entry name" value="DHO_dehydrogenase"/>
</dbReference>
<keyword evidence="5" id="KW-0665">Pyrimidine biosynthesis</keyword>
<dbReference type="PANTHER" id="PTHR48109:SF1">
    <property type="entry name" value="DIHYDROOROTATE DEHYDROGENASE (FUMARATE)"/>
    <property type="match status" value="1"/>
</dbReference>
<evidence type="ECO:0000256" key="1">
    <source>
        <dbReference type="ARBA" id="ARBA00001917"/>
    </source>
</evidence>
<proteinExistence type="predicted"/>
<accession>A0A0C3S1B4</accession>
<comment type="pathway">
    <text evidence="2">Pyrimidine metabolism; UMP biosynthesis via de novo pathway.</text>
</comment>
<sequence>MVRVHTLDISPPLINSSCAWASDFAQLRELYDCPHTGAVTTRTATLKGYHQTEIHTVVFTSSSTSTLNSYGYSPHPLCSYLDWVYTLLTTTTSTRSASKKPIIISITSADVNELAEMVTSIQELRRRLKDSATITGSVVDLSTLVAIELNTSCPNIKDAPPPAYNFPAMQPLLHVLADAFYADPTLTIGLKLPPYLYATCFKDVVSIIASFSFKSPVSPMNPFTFITCINTVGSALLFSNQVQGTSSSDANLALPMALGGLGGEAIHAIALGNVYNFSLYLKESTNPAIRDIVVIGVGGVVSSAAVDRMLKAGAGIVGCATFLGQFGVAGFDTLLPQN</sequence>
<keyword evidence="4" id="KW-0288">FMN</keyword>
<name>A0A0C3S1B4_PHLG1</name>
<evidence type="ECO:0000256" key="3">
    <source>
        <dbReference type="ARBA" id="ARBA00022630"/>
    </source>
</evidence>
<dbReference type="GO" id="GO:0044205">
    <property type="term" value="P:'de novo' UMP biosynthetic process"/>
    <property type="evidence" value="ECO:0007669"/>
    <property type="project" value="UniProtKB-UniPathway"/>
</dbReference>
<keyword evidence="3" id="KW-0285">Flavoprotein</keyword>
<evidence type="ECO:0000256" key="4">
    <source>
        <dbReference type="ARBA" id="ARBA00022643"/>
    </source>
</evidence>
<feature type="domain" description="Dihydroorotate dehydrogenase catalytic" evidence="8">
    <location>
        <begin position="5"/>
        <end position="326"/>
    </location>
</feature>
<reference evidence="9 10" key="1">
    <citation type="journal article" date="2014" name="PLoS Genet.">
        <title>Analysis of the Phlebiopsis gigantea genome, transcriptome and secretome provides insight into its pioneer colonization strategies of wood.</title>
        <authorList>
            <person name="Hori C."/>
            <person name="Ishida T."/>
            <person name="Igarashi K."/>
            <person name="Samejima M."/>
            <person name="Suzuki H."/>
            <person name="Master E."/>
            <person name="Ferreira P."/>
            <person name="Ruiz-Duenas F.J."/>
            <person name="Held B."/>
            <person name="Canessa P."/>
            <person name="Larrondo L.F."/>
            <person name="Schmoll M."/>
            <person name="Druzhinina I.S."/>
            <person name="Kubicek C.P."/>
            <person name="Gaskell J.A."/>
            <person name="Kersten P."/>
            <person name="St John F."/>
            <person name="Glasner J."/>
            <person name="Sabat G."/>
            <person name="Splinter BonDurant S."/>
            <person name="Syed K."/>
            <person name="Yadav J."/>
            <person name="Mgbeahuruike A.C."/>
            <person name="Kovalchuk A."/>
            <person name="Asiegbu F.O."/>
            <person name="Lackner G."/>
            <person name="Hoffmeister D."/>
            <person name="Rencoret J."/>
            <person name="Gutierrez A."/>
            <person name="Sun H."/>
            <person name="Lindquist E."/>
            <person name="Barry K."/>
            <person name="Riley R."/>
            <person name="Grigoriev I.V."/>
            <person name="Henrissat B."/>
            <person name="Kues U."/>
            <person name="Berka R.M."/>
            <person name="Martinez A.T."/>
            <person name="Covert S.F."/>
            <person name="Blanchette R.A."/>
            <person name="Cullen D."/>
        </authorList>
    </citation>
    <scope>NUCLEOTIDE SEQUENCE [LARGE SCALE GENOMIC DNA]</scope>
    <source>
        <strain evidence="9 10">11061_1 CR5-6</strain>
    </source>
</reference>
<dbReference type="Pfam" id="PF01180">
    <property type="entry name" value="DHO_dh"/>
    <property type="match status" value="1"/>
</dbReference>
<dbReference type="PROSITE" id="PS00912">
    <property type="entry name" value="DHODEHASE_2"/>
    <property type="match status" value="1"/>
</dbReference>
<evidence type="ECO:0000256" key="6">
    <source>
        <dbReference type="ARBA" id="ARBA00023002"/>
    </source>
</evidence>
<evidence type="ECO:0000313" key="10">
    <source>
        <dbReference type="Proteomes" id="UP000053257"/>
    </source>
</evidence>
<dbReference type="InterPro" id="IPR001295">
    <property type="entry name" value="Dihydroorotate_DH_CS"/>
</dbReference>
<evidence type="ECO:0000313" key="9">
    <source>
        <dbReference type="EMBL" id="KIP01235.1"/>
    </source>
</evidence>
<dbReference type="AlphaFoldDB" id="A0A0C3S1B4"/>
<evidence type="ECO:0000256" key="7">
    <source>
        <dbReference type="ARBA" id="ARBA00031623"/>
    </source>
</evidence>
<keyword evidence="10" id="KW-1185">Reference proteome</keyword>
<dbReference type="PANTHER" id="PTHR48109">
    <property type="entry name" value="DIHYDROOROTATE DEHYDROGENASE (QUINONE), MITOCHONDRIAL-RELATED"/>
    <property type="match status" value="1"/>
</dbReference>
<dbReference type="Gene3D" id="3.20.20.70">
    <property type="entry name" value="Aldolase class I"/>
    <property type="match status" value="1"/>
</dbReference>
<evidence type="ECO:0000256" key="2">
    <source>
        <dbReference type="ARBA" id="ARBA00004725"/>
    </source>
</evidence>
<dbReference type="Proteomes" id="UP000053257">
    <property type="component" value="Unassembled WGS sequence"/>
</dbReference>
<dbReference type="EMBL" id="KN840852">
    <property type="protein sequence ID" value="KIP01235.1"/>
    <property type="molecule type" value="Genomic_DNA"/>
</dbReference>
<evidence type="ECO:0000259" key="8">
    <source>
        <dbReference type="Pfam" id="PF01180"/>
    </source>
</evidence>
<dbReference type="STRING" id="745531.A0A0C3S1B4"/>
<dbReference type="GO" id="GO:0006207">
    <property type="term" value="P:'de novo' pyrimidine nucleobase biosynthetic process"/>
    <property type="evidence" value="ECO:0007669"/>
    <property type="project" value="InterPro"/>
</dbReference>
<gene>
    <name evidence="9" type="ORF">PHLGIDRAFT_113176</name>
</gene>
<protein>
    <recommendedName>
        <fullName evidence="7">Dihydroorotate oxidase</fullName>
    </recommendedName>
</protein>